<evidence type="ECO:0000256" key="12">
    <source>
        <dbReference type="ARBA" id="ARBA00031636"/>
    </source>
</evidence>
<evidence type="ECO:0000256" key="3">
    <source>
        <dbReference type="ARBA" id="ARBA00010199"/>
    </source>
</evidence>
<gene>
    <name evidence="14" type="ORF">P3F81_08545</name>
</gene>
<feature type="transmembrane region" description="Helical" evidence="13">
    <location>
        <begin position="132"/>
        <end position="152"/>
    </location>
</feature>
<feature type="transmembrane region" description="Helical" evidence="13">
    <location>
        <begin position="164"/>
        <end position="186"/>
    </location>
</feature>
<evidence type="ECO:0000256" key="6">
    <source>
        <dbReference type="ARBA" id="ARBA00022449"/>
    </source>
</evidence>
<evidence type="ECO:0000313" key="15">
    <source>
        <dbReference type="Proteomes" id="UP001243623"/>
    </source>
</evidence>
<evidence type="ECO:0000256" key="13">
    <source>
        <dbReference type="SAM" id="Phobius"/>
    </source>
</evidence>
<dbReference type="EMBL" id="CP120678">
    <property type="protein sequence ID" value="WIW69964.1"/>
    <property type="molecule type" value="Genomic_DNA"/>
</dbReference>
<evidence type="ECO:0000256" key="10">
    <source>
        <dbReference type="ARBA" id="ARBA00023065"/>
    </source>
</evidence>
<sequence length="445" mass="48570">MEKNLTAGNPAKLILGFTIPLIIGNICQQLYAVIDTLIVGRTLGIHALAAVGSTGSLMFLMIGFLIGVTSGFSIVTGQRYGANDKIGVRKSVVACAILTLTFTVFLTIFGILTARFFLETMQTPPELLEDAYQFIVVIYSGIGITMIFNMLSNLIRALGDSRTPLFFLIVASLLNIGLDLIFILVFSMGVQGAALATVVAQAVSAILCIWYIIKYLPILHVKKSDWRVEWNILWDHIKIGFPMGFQAAIIAVGAIVLQVALNHLGANAIAAFAAAQKIDMIAIMPMMSFGMAMAAYTAQNYGAKNIERINQGVNQCILMSVGFSIFIALINIFFGGWMTSFFVGNDETEVIRLAQVYLNINGVFYWVLSLLFIYRYTLQGLGKSVVPTVAGIMELIMRVFAAMVMAKFFGFAGVASASPLAWIGSAIPLIIAYYITLKKLFKKEF</sequence>
<keyword evidence="6" id="KW-0050">Antiport</keyword>
<comment type="similarity">
    <text evidence="3">Belongs to the multi antimicrobial extrusion (MATE) (TC 2.A.66.1) family.</text>
</comment>
<evidence type="ECO:0000256" key="9">
    <source>
        <dbReference type="ARBA" id="ARBA00022989"/>
    </source>
</evidence>
<name>A0A9Y2EUX5_9FIRM</name>
<evidence type="ECO:0000313" key="14">
    <source>
        <dbReference type="EMBL" id="WIW69964.1"/>
    </source>
</evidence>
<feature type="transmembrane region" description="Helical" evidence="13">
    <location>
        <begin position="420"/>
        <end position="437"/>
    </location>
</feature>
<feature type="transmembrane region" description="Helical" evidence="13">
    <location>
        <begin position="43"/>
        <end position="72"/>
    </location>
</feature>
<keyword evidence="9 13" id="KW-1133">Transmembrane helix</keyword>
<keyword evidence="15" id="KW-1185">Reference proteome</keyword>
<comment type="subcellular location">
    <subcellularLocation>
        <location evidence="2">Cell membrane</location>
        <topology evidence="2">Multi-pass membrane protein</topology>
    </subcellularLocation>
</comment>
<organism evidence="14 15">
    <name type="scientific">Selenobaculum gibii</name>
    <dbReference type="NCBI Taxonomy" id="3054208"/>
    <lineage>
        <taxon>Bacteria</taxon>
        <taxon>Bacillati</taxon>
        <taxon>Bacillota</taxon>
        <taxon>Negativicutes</taxon>
        <taxon>Selenomonadales</taxon>
        <taxon>Selenomonadaceae</taxon>
        <taxon>Selenobaculum</taxon>
    </lineage>
</organism>
<dbReference type="AlphaFoldDB" id="A0A9Y2EUX5"/>
<keyword evidence="10" id="KW-0406">Ion transport</keyword>
<evidence type="ECO:0000256" key="7">
    <source>
        <dbReference type="ARBA" id="ARBA00022475"/>
    </source>
</evidence>
<dbReference type="Pfam" id="PF01554">
    <property type="entry name" value="MatE"/>
    <property type="match status" value="2"/>
</dbReference>
<evidence type="ECO:0000256" key="5">
    <source>
        <dbReference type="ARBA" id="ARBA00022448"/>
    </source>
</evidence>
<feature type="transmembrane region" description="Helical" evidence="13">
    <location>
        <begin position="247"/>
        <end position="274"/>
    </location>
</feature>
<feature type="transmembrane region" description="Helical" evidence="13">
    <location>
        <begin position="280"/>
        <end position="298"/>
    </location>
</feature>
<feature type="transmembrane region" description="Helical" evidence="13">
    <location>
        <begin position="356"/>
        <end position="374"/>
    </location>
</feature>
<dbReference type="InterPro" id="IPR002528">
    <property type="entry name" value="MATE_fam"/>
</dbReference>
<feature type="transmembrane region" description="Helical" evidence="13">
    <location>
        <begin position="192"/>
        <end position="213"/>
    </location>
</feature>
<dbReference type="RefSeq" id="WP_147669724.1">
    <property type="nucleotide sequence ID" value="NZ_CP120678.1"/>
</dbReference>
<dbReference type="GO" id="GO:0015297">
    <property type="term" value="F:antiporter activity"/>
    <property type="evidence" value="ECO:0007669"/>
    <property type="project" value="UniProtKB-KW"/>
</dbReference>
<feature type="transmembrane region" description="Helical" evidence="13">
    <location>
        <begin position="12"/>
        <end position="31"/>
    </location>
</feature>
<feature type="transmembrane region" description="Helical" evidence="13">
    <location>
        <begin position="318"/>
        <end position="344"/>
    </location>
</feature>
<accession>A0A9Y2EUX5</accession>
<keyword evidence="5" id="KW-0813">Transport</keyword>
<evidence type="ECO:0000256" key="1">
    <source>
        <dbReference type="ARBA" id="ARBA00003408"/>
    </source>
</evidence>
<dbReference type="Proteomes" id="UP001243623">
    <property type="component" value="Chromosome"/>
</dbReference>
<dbReference type="GO" id="GO:0005886">
    <property type="term" value="C:plasma membrane"/>
    <property type="evidence" value="ECO:0007669"/>
    <property type="project" value="UniProtKB-SubCell"/>
</dbReference>
<dbReference type="CDD" id="cd13138">
    <property type="entry name" value="MATE_yoeA_like"/>
    <property type="match status" value="1"/>
</dbReference>
<proteinExistence type="inferred from homology"/>
<dbReference type="PANTHER" id="PTHR43298">
    <property type="entry name" value="MULTIDRUG RESISTANCE PROTEIN NORM-RELATED"/>
    <property type="match status" value="1"/>
</dbReference>
<keyword evidence="11 13" id="KW-0472">Membrane</keyword>
<evidence type="ECO:0000256" key="8">
    <source>
        <dbReference type="ARBA" id="ARBA00022692"/>
    </source>
</evidence>
<reference evidence="14" key="1">
    <citation type="submission" date="2023-03" db="EMBL/GenBank/DDBJ databases">
        <title>Selenobaculum gbiensis gen. nov. sp. nov., a new bacterium isolated from the gut microbiota of IBD patient.</title>
        <authorList>
            <person name="Yeo S."/>
            <person name="Park H."/>
            <person name="Huh C.S."/>
        </authorList>
    </citation>
    <scope>NUCLEOTIDE SEQUENCE</scope>
    <source>
        <strain evidence="14">ICN-92133</strain>
    </source>
</reference>
<dbReference type="PIRSF" id="PIRSF006603">
    <property type="entry name" value="DinF"/>
    <property type="match status" value="1"/>
</dbReference>
<dbReference type="GO" id="GO:0042910">
    <property type="term" value="F:xenobiotic transmembrane transporter activity"/>
    <property type="evidence" value="ECO:0007669"/>
    <property type="project" value="InterPro"/>
</dbReference>
<dbReference type="InterPro" id="IPR048279">
    <property type="entry name" value="MdtK-like"/>
</dbReference>
<evidence type="ECO:0000256" key="11">
    <source>
        <dbReference type="ARBA" id="ARBA00023136"/>
    </source>
</evidence>
<dbReference type="GO" id="GO:0006811">
    <property type="term" value="P:monoatomic ion transport"/>
    <property type="evidence" value="ECO:0007669"/>
    <property type="project" value="UniProtKB-KW"/>
</dbReference>
<dbReference type="KEGG" id="sgbi:P3F81_08545"/>
<feature type="transmembrane region" description="Helical" evidence="13">
    <location>
        <begin position="92"/>
        <end position="112"/>
    </location>
</feature>
<dbReference type="NCBIfam" id="TIGR00797">
    <property type="entry name" value="matE"/>
    <property type="match status" value="1"/>
</dbReference>
<evidence type="ECO:0000256" key="4">
    <source>
        <dbReference type="ARBA" id="ARBA00020268"/>
    </source>
</evidence>
<evidence type="ECO:0000256" key="2">
    <source>
        <dbReference type="ARBA" id="ARBA00004651"/>
    </source>
</evidence>
<dbReference type="PANTHER" id="PTHR43298:SF2">
    <property type="entry name" value="FMN_FAD EXPORTER YEEO-RELATED"/>
    <property type="match status" value="1"/>
</dbReference>
<keyword evidence="7" id="KW-1003">Cell membrane</keyword>
<keyword evidence="8 13" id="KW-0812">Transmembrane</keyword>
<protein>
    <recommendedName>
        <fullName evidence="4">Probable multidrug resistance protein NorM</fullName>
    </recommendedName>
    <alternativeName>
        <fullName evidence="12">Multidrug-efflux transporter</fullName>
    </alternativeName>
</protein>
<dbReference type="InterPro" id="IPR050222">
    <property type="entry name" value="MATE_MdtK"/>
</dbReference>
<comment type="function">
    <text evidence="1">Multidrug efflux pump.</text>
</comment>